<dbReference type="InterPro" id="IPR010035">
    <property type="entry name" value="Thi_S"/>
</dbReference>
<dbReference type="RefSeq" id="WP_075757483.1">
    <property type="nucleotide sequence ID" value="NZ_CP146991.1"/>
</dbReference>
<dbReference type="PANTHER" id="PTHR34472:SF1">
    <property type="entry name" value="SULFUR CARRIER PROTEIN THIS"/>
    <property type="match status" value="1"/>
</dbReference>
<evidence type="ECO:0000313" key="1">
    <source>
        <dbReference type="EMBL" id="CVK20506.1"/>
    </source>
</evidence>
<evidence type="ECO:0000313" key="2">
    <source>
        <dbReference type="Proteomes" id="UP000245702"/>
    </source>
</evidence>
<comment type="caution">
    <text evidence="1">The sequence shown here is derived from an EMBL/GenBank/DDBJ whole genome shotgun (WGS) entry which is preliminary data.</text>
</comment>
<dbReference type="InterPro" id="IPR016155">
    <property type="entry name" value="Mopterin_synth/thiamin_S_b"/>
</dbReference>
<organism evidence="1 2">
    <name type="scientific">Sporomusa sphaeroides DSM 2875</name>
    <dbReference type="NCBI Taxonomy" id="1337886"/>
    <lineage>
        <taxon>Bacteria</taxon>
        <taxon>Bacillati</taxon>
        <taxon>Bacillota</taxon>
        <taxon>Negativicutes</taxon>
        <taxon>Selenomonadales</taxon>
        <taxon>Sporomusaceae</taxon>
        <taxon>Sporomusa</taxon>
    </lineage>
</organism>
<reference evidence="1 2" key="1">
    <citation type="submission" date="2016-01" db="EMBL/GenBank/DDBJ databases">
        <authorList>
            <person name="Brown R."/>
        </authorList>
    </citation>
    <scope>NUCLEOTIDE SEQUENCE [LARGE SCALE GENOMIC DNA]</scope>
    <source>
        <strain evidence="1">Sporomusa sphaeroides DSM 2875</strain>
    </source>
</reference>
<sequence>MKIKINGEDAVVEEKISIQRLLETQKVEMANYVTVQLNDEIVDRDGFESTLLHEGDVVEFLYFMGGGAHGLY</sequence>
<dbReference type="PANTHER" id="PTHR34472">
    <property type="entry name" value="SULFUR CARRIER PROTEIN THIS"/>
    <property type="match status" value="1"/>
</dbReference>
<dbReference type="SUPFAM" id="SSF54285">
    <property type="entry name" value="MoaD/ThiS"/>
    <property type="match status" value="1"/>
</dbReference>
<proteinExistence type="predicted"/>
<dbReference type="InterPro" id="IPR012675">
    <property type="entry name" value="Beta-grasp_dom_sf"/>
</dbReference>
<gene>
    <name evidence="1" type="ORF">SSPH_03174</name>
</gene>
<dbReference type="NCBIfam" id="TIGR01683">
    <property type="entry name" value="thiS"/>
    <property type="match status" value="1"/>
</dbReference>
<name>A0ABP2C9J2_9FIRM</name>
<keyword evidence="2" id="KW-1185">Reference proteome</keyword>
<protein>
    <submittedName>
        <fullName evidence="1">Sulfur carrier protein ThiS</fullName>
    </submittedName>
</protein>
<dbReference type="Pfam" id="PF02597">
    <property type="entry name" value="ThiS"/>
    <property type="match status" value="1"/>
</dbReference>
<dbReference type="Proteomes" id="UP000245702">
    <property type="component" value="Unassembled WGS sequence"/>
</dbReference>
<dbReference type="InterPro" id="IPR003749">
    <property type="entry name" value="ThiS/MoaD-like"/>
</dbReference>
<dbReference type="EMBL" id="FCOW01000019">
    <property type="protein sequence ID" value="CVK20506.1"/>
    <property type="molecule type" value="Genomic_DNA"/>
</dbReference>
<accession>A0ABP2C9J2</accession>
<dbReference type="Gene3D" id="3.10.20.30">
    <property type="match status" value="1"/>
</dbReference>
<dbReference type="CDD" id="cd00565">
    <property type="entry name" value="Ubl_ThiS"/>
    <property type="match status" value="1"/>
</dbReference>